<organism evidence="2 3">
    <name type="scientific">Araneus ventricosus</name>
    <name type="common">Orbweaver spider</name>
    <name type="synonym">Epeira ventricosa</name>
    <dbReference type="NCBI Taxonomy" id="182803"/>
    <lineage>
        <taxon>Eukaryota</taxon>
        <taxon>Metazoa</taxon>
        <taxon>Ecdysozoa</taxon>
        <taxon>Arthropoda</taxon>
        <taxon>Chelicerata</taxon>
        <taxon>Arachnida</taxon>
        <taxon>Araneae</taxon>
        <taxon>Araneomorphae</taxon>
        <taxon>Entelegynae</taxon>
        <taxon>Araneoidea</taxon>
        <taxon>Araneidae</taxon>
        <taxon>Araneus</taxon>
    </lineage>
</organism>
<comment type="caution">
    <text evidence="2">The sequence shown here is derived from an EMBL/GenBank/DDBJ whole genome shotgun (WGS) entry which is preliminary data.</text>
</comment>
<feature type="compositionally biased region" description="Basic and acidic residues" evidence="1">
    <location>
        <begin position="66"/>
        <end position="76"/>
    </location>
</feature>
<protein>
    <submittedName>
        <fullName evidence="2">Uncharacterized protein</fullName>
    </submittedName>
</protein>
<evidence type="ECO:0000313" key="2">
    <source>
        <dbReference type="EMBL" id="GBO35027.1"/>
    </source>
</evidence>
<keyword evidence="3" id="KW-1185">Reference proteome</keyword>
<gene>
    <name evidence="2" type="ORF">AVEN_36170_1</name>
</gene>
<reference evidence="2 3" key="1">
    <citation type="journal article" date="2019" name="Sci. Rep.">
        <title>Orb-weaving spider Araneus ventricosus genome elucidates the spidroin gene catalogue.</title>
        <authorList>
            <person name="Kono N."/>
            <person name="Nakamura H."/>
            <person name="Ohtoshi R."/>
            <person name="Moran D.A.P."/>
            <person name="Shinohara A."/>
            <person name="Yoshida Y."/>
            <person name="Fujiwara M."/>
            <person name="Mori M."/>
            <person name="Tomita M."/>
            <person name="Arakawa K."/>
        </authorList>
    </citation>
    <scope>NUCLEOTIDE SEQUENCE [LARGE SCALE GENOMIC DNA]</scope>
</reference>
<dbReference type="Proteomes" id="UP000499080">
    <property type="component" value="Unassembled WGS sequence"/>
</dbReference>
<sequence length="90" mass="10338">MQQFYYLYCSSEGPRVTAGTPSVIWYVLTTCNSFITSAVTSEGPRVTAGTPSVIWIHRHLWRNTQRREQQPRRVTDTSDVYTVPHLPLHS</sequence>
<evidence type="ECO:0000256" key="1">
    <source>
        <dbReference type="SAM" id="MobiDB-lite"/>
    </source>
</evidence>
<evidence type="ECO:0000313" key="3">
    <source>
        <dbReference type="Proteomes" id="UP000499080"/>
    </source>
</evidence>
<feature type="region of interest" description="Disordered" evidence="1">
    <location>
        <begin position="66"/>
        <end position="90"/>
    </location>
</feature>
<dbReference type="AlphaFoldDB" id="A0A4Y2WG68"/>
<dbReference type="EMBL" id="BGPR01058945">
    <property type="protein sequence ID" value="GBO35027.1"/>
    <property type="molecule type" value="Genomic_DNA"/>
</dbReference>
<accession>A0A4Y2WG68</accession>
<name>A0A4Y2WG68_ARAVE</name>
<proteinExistence type="predicted"/>